<proteinExistence type="predicted"/>
<dbReference type="RefSeq" id="WP_265984585.1">
    <property type="nucleotide sequence ID" value="NZ_JAPHAV010000003.1"/>
</dbReference>
<organism evidence="1 2">
    <name type="scientific">Ochrobactrum chromiisoli</name>
    <dbReference type="NCBI Taxonomy" id="2993941"/>
    <lineage>
        <taxon>Bacteria</taxon>
        <taxon>Pseudomonadati</taxon>
        <taxon>Pseudomonadota</taxon>
        <taxon>Alphaproteobacteria</taxon>
        <taxon>Hyphomicrobiales</taxon>
        <taxon>Brucellaceae</taxon>
        <taxon>Brucella/Ochrobactrum group</taxon>
        <taxon>Ochrobactrum</taxon>
    </lineage>
</organism>
<keyword evidence="2" id="KW-1185">Reference proteome</keyword>
<evidence type="ECO:0000313" key="1">
    <source>
        <dbReference type="EMBL" id="MCX2697050.1"/>
    </source>
</evidence>
<gene>
    <name evidence="1" type="ORF">OPR82_09690</name>
</gene>
<dbReference type="EMBL" id="JAPHAV010000003">
    <property type="protein sequence ID" value="MCX2697050.1"/>
    <property type="molecule type" value="Genomic_DNA"/>
</dbReference>
<evidence type="ECO:0000313" key="2">
    <source>
        <dbReference type="Proteomes" id="UP001301216"/>
    </source>
</evidence>
<comment type="caution">
    <text evidence="1">The sequence shown here is derived from an EMBL/GenBank/DDBJ whole genome shotgun (WGS) entry which is preliminary data.</text>
</comment>
<reference evidence="1 2" key="1">
    <citation type="submission" date="2022-11" db="EMBL/GenBank/DDBJ databases">
        <title>Brucella sp. YY2X, whole genome shotgun sequencing project.</title>
        <authorList>
            <person name="Yang Y."/>
        </authorList>
    </citation>
    <scope>NUCLEOTIDE SEQUENCE [LARGE SCALE GENOMIC DNA]</scope>
    <source>
        <strain evidence="1 2">YY2X</strain>
    </source>
</reference>
<protein>
    <submittedName>
        <fullName evidence="1">Uncharacterized protein</fullName>
    </submittedName>
</protein>
<name>A0ABT3QN65_9HYPH</name>
<accession>A0ABT3QN65</accession>
<sequence>MKCAPGEASTIILQHLTDGTCQTIDQLEAVLPLNRKQISGGAASLINRGYLDRVEIGCYCLTPKGVKAAQRGEQITSGPIGGPLTCKSRRPWRSTFRQRAWNAMRMSGTFMVADVVIAAAKDDKNPEENLLGYLRHLSRSRYVVAMPPSKSGSRQNSKSCRRFRLIKDTGPVAPEWRSALRALWDHNLERFTADDRGSLCDR</sequence>
<dbReference type="Proteomes" id="UP001301216">
    <property type="component" value="Unassembled WGS sequence"/>
</dbReference>